<protein>
    <submittedName>
        <fullName evidence="2">Uncharacterized protein</fullName>
    </submittedName>
</protein>
<keyword evidence="1" id="KW-1133">Transmembrane helix</keyword>
<evidence type="ECO:0000256" key="1">
    <source>
        <dbReference type="SAM" id="Phobius"/>
    </source>
</evidence>
<evidence type="ECO:0000313" key="3">
    <source>
        <dbReference type="Proteomes" id="UP000053477"/>
    </source>
</evidence>
<accession>A0A0H2S0Z2</accession>
<proteinExistence type="predicted"/>
<keyword evidence="1" id="KW-0812">Transmembrane</keyword>
<dbReference type="EMBL" id="KQ086019">
    <property type="protein sequence ID" value="KLO10701.1"/>
    <property type="molecule type" value="Genomic_DNA"/>
</dbReference>
<feature type="transmembrane region" description="Helical" evidence="1">
    <location>
        <begin position="101"/>
        <end position="124"/>
    </location>
</feature>
<reference evidence="2 3" key="1">
    <citation type="submission" date="2015-04" db="EMBL/GenBank/DDBJ databases">
        <title>Complete genome sequence of Schizopora paradoxa KUC8140, a cosmopolitan wood degrader in East Asia.</title>
        <authorList>
            <consortium name="DOE Joint Genome Institute"/>
            <person name="Min B."/>
            <person name="Park H."/>
            <person name="Jang Y."/>
            <person name="Kim J.-J."/>
            <person name="Kim K.H."/>
            <person name="Pangilinan J."/>
            <person name="Lipzen A."/>
            <person name="Riley R."/>
            <person name="Grigoriev I.V."/>
            <person name="Spatafora J.W."/>
            <person name="Choi I.-G."/>
        </authorList>
    </citation>
    <scope>NUCLEOTIDE SEQUENCE [LARGE SCALE GENOMIC DNA]</scope>
    <source>
        <strain evidence="2 3">KUC8140</strain>
    </source>
</reference>
<sequence>MLRSNPRWTQLCSNHSNTRPRRSFNESTLSEGCFVGPSSSHRPLSLTYASAPPPGLSICRTCSLPPFAVRRFDSACNSIALLEVAPTASRPSWKLCLSRRLLHLVAFFLLLCFLFVTPLLLLFVTGHPSSNYRSWSPFSRCKVICTPMLLKLLVMHA</sequence>
<dbReference type="Proteomes" id="UP000053477">
    <property type="component" value="Unassembled WGS sequence"/>
</dbReference>
<organism evidence="2 3">
    <name type="scientific">Schizopora paradoxa</name>
    <dbReference type="NCBI Taxonomy" id="27342"/>
    <lineage>
        <taxon>Eukaryota</taxon>
        <taxon>Fungi</taxon>
        <taxon>Dikarya</taxon>
        <taxon>Basidiomycota</taxon>
        <taxon>Agaricomycotina</taxon>
        <taxon>Agaricomycetes</taxon>
        <taxon>Hymenochaetales</taxon>
        <taxon>Schizoporaceae</taxon>
        <taxon>Schizopora</taxon>
    </lineage>
</organism>
<evidence type="ECO:0000313" key="2">
    <source>
        <dbReference type="EMBL" id="KLO10701.1"/>
    </source>
</evidence>
<keyword evidence="1" id="KW-0472">Membrane</keyword>
<dbReference type="AlphaFoldDB" id="A0A0H2S0Z2"/>
<dbReference type="InParanoid" id="A0A0H2S0Z2"/>
<name>A0A0H2S0Z2_9AGAM</name>
<keyword evidence="3" id="KW-1185">Reference proteome</keyword>
<gene>
    <name evidence="2" type="ORF">SCHPADRAFT_505616</name>
</gene>